<gene>
    <name evidence="2" type="ORF">PHMEG_00013396</name>
</gene>
<accession>A0A225W813</accession>
<reference evidence="3" key="1">
    <citation type="submission" date="2017-03" db="EMBL/GenBank/DDBJ databases">
        <title>Phytopthora megakarya and P. palmivora, two closely related causual agents of cacao black pod achieved similar genome size and gene model numbers by different mechanisms.</title>
        <authorList>
            <person name="Ali S."/>
            <person name="Shao J."/>
            <person name="Larry D.J."/>
            <person name="Kronmiller B."/>
            <person name="Shen D."/>
            <person name="Strem M.D."/>
            <person name="Melnick R.L."/>
            <person name="Guiltinan M.J."/>
            <person name="Tyler B.M."/>
            <person name="Meinhardt L.W."/>
            <person name="Bailey B.A."/>
        </authorList>
    </citation>
    <scope>NUCLEOTIDE SEQUENCE [LARGE SCALE GENOMIC DNA]</scope>
    <source>
        <strain evidence="3">zdho120</strain>
    </source>
</reference>
<evidence type="ECO:0000259" key="1">
    <source>
        <dbReference type="Pfam" id="PF17921"/>
    </source>
</evidence>
<dbReference type="Pfam" id="PF17921">
    <property type="entry name" value="Integrase_H2C2"/>
    <property type="match status" value="1"/>
</dbReference>
<dbReference type="EMBL" id="NBNE01001616">
    <property type="protein sequence ID" value="OWZ13299.1"/>
    <property type="molecule type" value="Genomic_DNA"/>
</dbReference>
<dbReference type="InterPro" id="IPR041588">
    <property type="entry name" value="Integrase_H2C2"/>
</dbReference>
<proteinExistence type="predicted"/>
<protein>
    <submittedName>
        <fullName evidence="2">Polyprotein</fullName>
    </submittedName>
</protein>
<evidence type="ECO:0000313" key="3">
    <source>
        <dbReference type="Proteomes" id="UP000198211"/>
    </source>
</evidence>
<comment type="caution">
    <text evidence="2">The sequence shown here is derived from an EMBL/GenBank/DDBJ whole genome shotgun (WGS) entry which is preliminary data.</text>
</comment>
<keyword evidence="3" id="KW-1185">Reference proteome</keyword>
<dbReference type="Proteomes" id="UP000198211">
    <property type="component" value="Unassembled WGS sequence"/>
</dbReference>
<evidence type="ECO:0000313" key="2">
    <source>
        <dbReference type="EMBL" id="OWZ13299.1"/>
    </source>
</evidence>
<dbReference type="Gene3D" id="1.10.340.70">
    <property type="match status" value="1"/>
</dbReference>
<organism evidence="2 3">
    <name type="scientific">Phytophthora megakarya</name>
    <dbReference type="NCBI Taxonomy" id="4795"/>
    <lineage>
        <taxon>Eukaryota</taxon>
        <taxon>Sar</taxon>
        <taxon>Stramenopiles</taxon>
        <taxon>Oomycota</taxon>
        <taxon>Peronosporomycetes</taxon>
        <taxon>Peronosporales</taxon>
        <taxon>Peronosporaceae</taxon>
        <taxon>Phytophthora</taxon>
    </lineage>
</organism>
<feature type="domain" description="Integrase zinc-binding" evidence="1">
    <location>
        <begin position="50"/>
        <end position="89"/>
    </location>
</feature>
<sequence>MILGYLCYVLSGAFTVCAIAHSITSLFPHRGLLYYSTDPEDTPRVVNPHDEELKYQILYEAHNSPVAGHLGREKIYGSVSRHYWWSKLYMWTKT</sequence>
<dbReference type="OrthoDB" id="106344at2759"/>
<dbReference type="AlphaFoldDB" id="A0A225W813"/>
<name>A0A225W813_9STRA</name>